<dbReference type="Proteomes" id="UP000037460">
    <property type="component" value="Unassembled WGS sequence"/>
</dbReference>
<dbReference type="OrthoDB" id="438179at2759"/>
<name>A0A0M0JNJ7_9EUKA</name>
<keyword evidence="4" id="KW-1185">Reference proteome</keyword>
<dbReference type="GO" id="GO:0016874">
    <property type="term" value="F:ligase activity"/>
    <property type="evidence" value="ECO:0007669"/>
    <property type="project" value="UniProtKB-KW"/>
</dbReference>
<evidence type="ECO:0000313" key="4">
    <source>
        <dbReference type="Proteomes" id="UP000037460"/>
    </source>
</evidence>
<organism evidence="3 4">
    <name type="scientific">Chrysochromulina tobinii</name>
    <dbReference type="NCBI Taxonomy" id="1460289"/>
    <lineage>
        <taxon>Eukaryota</taxon>
        <taxon>Haptista</taxon>
        <taxon>Haptophyta</taxon>
        <taxon>Prymnesiophyceae</taxon>
        <taxon>Prymnesiales</taxon>
        <taxon>Chrysochromulinaceae</taxon>
        <taxon>Chrysochromulina</taxon>
    </lineage>
</organism>
<gene>
    <name evidence="3" type="ORF">Ctob_014220</name>
</gene>
<evidence type="ECO:0000256" key="2">
    <source>
        <dbReference type="SAM" id="MobiDB-lite"/>
    </source>
</evidence>
<accession>A0A0M0JNJ7</accession>
<reference evidence="4" key="1">
    <citation type="journal article" date="2015" name="PLoS Genet.">
        <title>Genome Sequence and Transcriptome Analyses of Chrysochromulina tobin: Metabolic Tools for Enhanced Algal Fitness in the Prominent Order Prymnesiales (Haptophyceae).</title>
        <authorList>
            <person name="Hovde B.T."/>
            <person name="Deodato C.R."/>
            <person name="Hunsperger H.M."/>
            <person name="Ryken S.A."/>
            <person name="Yost W."/>
            <person name="Jha R.K."/>
            <person name="Patterson J."/>
            <person name="Monnat R.J. Jr."/>
            <person name="Barlow S.B."/>
            <person name="Starkenburg S.R."/>
            <person name="Cattolico R.A."/>
        </authorList>
    </citation>
    <scope>NUCLEOTIDE SEQUENCE</scope>
    <source>
        <strain evidence="4">CCMP291</strain>
    </source>
</reference>
<dbReference type="AlphaFoldDB" id="A0A0M0JNJ7"/>
<comment type="caution">
    <text evidence="3">The sequence shown here is derived from an EMBL/GenBank/DDBJ whole genome shotgun (WGS) entry which is preliminary data.</text>
</comment>
<proteinExistence type="predicted"/>
<dbReference type="EMBL" id="JWZX01002610">
    <property type="protein sequence ID" value="KOO28161.1"/>
    <property type="molecule type" value="Genomic_DNA"/>
</dbReference>
<evidence type="ECO:0000256" key="1">
    <source>
        <dbReference type="SAM" id="Coils"/>
    </source>
</evidence>
<keyword evidence="1" id="KW-0175">Coiled coil</keyword>
<protein>
    <submittedName>
        <fullName evidence="3">Cysteine--tRNA ligase</fullName>
    </submittedName>
</protein>
<keyword evidence="3" id="KW-0436">Ligase</keyword>
<sequence>MSAYDCFPHQVLKAEMERRAAAAAKAAEEKAAKAAAKAAGAAREAARTAIPPSDMFKPEYDALFERPAPFGALDAEGVPLEDASGEPLSKSQRKKLIKEMEKQAKLNSPK</sequence>
<evidence type="ECO:0000313" key="3">
    <source>
        <dbReference type="EMBL" id="KOO28161.1"/>
    </source>
</evidence>
<feature type="region of interest" description="Disordered" evidence="2">
    <location>
        <begin position="75"/>
        <end position="94"/>
    </location>
</feature>
<feature type="coiled-coil region" evidence="1">
    <location>
        <begin position="13"/>
        <end position="44"/>
    </location>
</feature>